<dbReference type="AlphaFoldDB" id="A0A1J4JJ77"/>
<name>A0A1J4JJ77_9EUKA</name>
<dbReference type="Pfam" id="PF03381">
    <property type="entry name" value="CDC50"/>
    <property type="match status" value="1"/>
</dbReference>
<keyword evidence="4 7" id="KW-1133">Transmembrane helix</keyword>
<gene>
    <name evidence="8" type="ORF">TRFO_34380</name>
</gene>
<evidence type="ECO:0000256" key="6">
    <source>
        <dbReference type="PIRNR" id="PIRNR015840"/>
    </source>
</evidence>
<keyword evidence="5 6" id="KW-0472">Membrane</keyword>
<dbReference type="InterPro" id="IPR005045">
    <property type="entry name" value="CDC50/LEM3_fam"/>
</dbReference>
<dbReference type="GO" id="GO:0005794">
    <property type="term" value="C:Golgi apparatus"/>
    <property type="evidence" value="ECO:0007669"/>
    <property type="project" value="TreeGrafter"/>
</dbReference>
<evidence type="ECO:0000313" key="8">
    <source>
        <dbReference type="EMBL" id="OHS99202.1"/>
    </source>
</evidence>
<proteinExistence type="inferred from homology"/>
<dbReference type="PANTHER" id="PTHR10926">
    <property type="entry name" value="CELL CYCLE CONTROL PROTEIN 50"/>
    <property type="match status" value="1"/>
</dbReference>
<dbReference type="OrthoDB" id="340608at2759"/>
<dbReference type="GeneID" id="94844330"/>
<evidence type="ECO:0000256" key="5">
    <source>
        <dbReference type="ARBA" id="ARBA00023136"/>
    </source>
</evidence>
<evidence type="ECO:0000256" key="7">
    <source>
        <dbReference type="SAM" id="Phobius"/>
    </source>
</evidence>
<protein>
    <submittedName>
        <fullName evidence="8">Membrane protein</fullName>
    </submittedName>
</protein>
<organism evidence="8 9">
    <name type="scientific">Tritrichomonas foetus</name>
    <dbReference type="NCBI Taxonomy" id="1144522"/>
    <lineage>
        <taxon>Eukaryota</taxon>
        <taxon>Metamonada</taxon>
        <taxon>Parabasalia</taxon>
        <taxon>Tritrichomonadida</taxon>
        <taxon>Tritrichomonadidae</taxon>
        <taxon>Tritrichomonas</taxon>
    </lineage>
</organism>
<keyword evidence="3 7" id="KW-0812">Transmembrane</keyword>
<dbReference type="PANTHER" id="PTHR10926:SF0">
    <property type="entry name" value="CDC50, ISOFORM A"/>
    <property type="match status" value="1"/>
</dbReference>
<evidence type="ECO:0000256" key="1">
    <source>
        <dbReference type="ARBA" id="ARBA00004141"/>
    </source>
</evidence>
<keyword evidence="9" id="KW-1185">Reference proteome</keyword>
<comment type="caution">
    <text evidence="8">The sequence shown here is derived from an EMBL/GenBank/DDBJ whole genome shotgun (WGS) entry which is preliminary data.</text>
</comment>
<evidence type="ECO:0000313" key="9">
    <source>
        <dbReference type="Proteomes" id="UP000179807"/>
    </source>
</evidence>
<comment type="subcellular location">
    <subcellularLocation>
        <location evidence="1">Membrane</location>
        <topology evidence="1">Multi-pass membrane protein</topology>
    </subcellularLocation>
</comment>
<dbReference type="VEuPathDB" id="TrichDB:TRFO_34380"/>
<evidence type="ECO:0000256" key="4">
    <source>
        <dbReference type="ARBA" id="ARBA00022989"/>
    </source>
</evidence>
<dbReference type="EMBL" id="MLAK01001017">
    <property type="protein sequence ID" value="OHS99202.1"/>
    <property type="molecule type" value="Genomic_DNA"/>
</dbReference>
<evidence type="ECO:0000256" key="3">
    <source>
        <dbReference type="ARBA" id="ARBA00022692"/>
    </source>
</evidence>
<reference evidence="8" key="1">
    <citation type="submission" date="2016-10" db="EMBL/GenBank/DDBJ databases">
        <authorList>
            <person name="Benchimol M."/>
            <person name="Almeida L.G."/>
            <person name="Vasconcelos A.T."/>
            <person name="Perreira-Neves A."/>
            <person name="Rosa I.A."/>
            <person name="Tasca T."/>
            <person name="Bogo M.R."/>
            <person name="de Souza W."/>
        </authorList>
    </citation>
    <scope>NUCLEOTIDE SEQUENCE [LARGE SCALE GENOMIC DNA]</scope>
    <source>
        <strain evidence="8">K</strain>
    </source>
</reference>
<dbReference type="Proteomes" id="UP000179807">
    <property type="component" value="Unassembled WGS sequence"/>
</dbReference>
<sequence length="341" mass="38917">MINRPLDNQNEIHVQEVEERSDDSDNQKIPNADSKFRQQRVPACRPFLTPLSAAIIYGVFCVISLTFGLIYFKASDDIFELEIPYSNECQTNSSCQISFTVNEDRKGPFFIYYQLTNFYQNNFMYGDSKNWDQLRGKAYKKESNLDSCAPVIKSADGENFTTTVFVPCGAVPHSVFNDSFIFSAEFPTVSDDGITLSTYRKLFNEPNEIYNNSNHWMNTEMFPGEQTNPHFINWMQLAPFSTFRKLFAKTESDVELKKGEYSVLINNNFPVAQFDGTKSIIIAQVEWIGGKNRFFGIFFFVMCGISGFAALLFMILYFTNALPLYRALKNSGGSLDMSLVN</sequence>
<feature type="transmembrane region" description="Helical" evidence="7">
    <location>
        <begin position="294"/>
        <end position="318"/>
    </location>
</feature>
<feature type="transmembrane region" description="Helical" evidence="7">
    <location>
        <begin position="51"/>
        <end position="72"/>
    </location>
</feature>
<dbReference type="GO" id="GO:0005886">
    <property type="term" value="C:plasma membrane"/>
    <property type="evidence" value="ECO:0007669"/>
    <property type="project" value="TreeGrafter"/>
</dbReference>
<accession>A0A1J4JJ77</accession>
<evidence type="ECO:0000256" key="2">
    <source>
        <dbReference type="ARBA" id="ARBA00009457"/>
    </source>
</evidence>
<dbReference type="PIRSF" id="PIRSF015840">
    <property type="entry name" value="DUF284_TM_euk"/>
    <property type="match status" value="1"/>
</dbReference>
<comment type="similarity">
    <text evidence="2 6">Belongs to the CDC50/LEM3 family.</text>
</comment>
<dbReference type="GO" id="GO:0005783">
    <property type="term" value="C:endoplasmic reticulum"/>
    <property type="evidence" value="ECO:0007669"/>
    <property type="project" value="TreeGrafter"/>
</dbReference>
<dbReference type="RefSeq" id="XP_068352339.1">
    <property type="nucleotide sequence ID" value="XM_068509626.1"/>
</dbReference>